<dbReference type="AlphaFoldDB" id="A0AAE0G6E5"/>
<evidence type="ECO:0000313" key="3">
    <source>
        <dbReference type="Proteomes" id="UP001190700"/>
    </source>
</evidence>
<feature type="compositionally biased region" description="Polar residues" evidence="1">
    <location>
        <begin position="19"/>
        <end position="29"/>
    </location>
</feature>
<feature type="region of interest" description="Disordered" evidence="1">
    <location>
        <begin position="1"/>
        <end position="33"/>
    </location>
</feature>
<dbReference type="EMBL" id="LGRX02009116">
    <property type="protein sequence ID" value="KAK3272168.1"/>
    <property type="molecule type" value="Genomic_DNA"/>
</dbReference>
<name>A0AAE0G6E5_9CHLO</name>
<gene>
    <name evidence="2" type="ORF">CYMTET_19520</name>
</gene>
<sequence length="70" mass="7488">MAGGSDSQKAKADDEAAGSVQTDTPTPAASEQDLVKTLLLQQKQYQQRMAQQSAVMTAMMEQLTTGEDLI</sequence>
<organism evidence="2 3">
    <name type="scientific">Cymbomonas tetramitiformis</name>
    <dbReference type="NCBI Taxonomy" id="36881"/>
    <lineage>
        <taxon>Eukaryota</taxon>
        <taxon>Viridiplantae</taxon>
        <taxon>Chlorophyta</taxon>
        <taxon>Pyramimonadophyceae</taxon>
        <taxon>Pyramimonadales</taxon>
        <taxon>Pyramimonadaceae</taxon>
        <taxon>Cymbomonas</taxon>
    </lineage>
</organism>
<accession>A0AAE0G6E5</accession>
<evidence type="ECO:0000256" key="1">
    <source>
        <dbReference type="SAM" id="MobiDB-lite"/>
    </source>
</evidence>
<dbReference type="Proteomes" id="UP001190700">
    <property type="component" value="Unassembled WGS sequence"/>
</dbReference>
<comment type="caution">
    <text evidence="2">The sequence shown here is derived from an EMBL/GenBank/DDBJ whole genome shotgun (WGS) entry which is preliminary data.</text>
</comment>
<protein>
    <submittedName>
        <fullName evidence="2">Uncharacterized protein</fullName>
    </submittedName>
</protein>
<proteinExistence type="predicted"/>
<evidence type="ECO:0000313" key="2">
    <source>
        <dbReference type="EMBL" id="KAK3272168.1"/>
    </source>
</evidence>
<keyword evidence="3" id="KW-1185">Reference proteome</keyword>
<reference evidence="2 3" key="1">
    <citation type="journal article" date="2015" name="Genome Biol. Evol.">
        <title>Comparative Genomics of a Bacterivorous Green Alga Reveals Evolutionary Causalities and Consequences of Phago-Mixotrophic Mode of Nutrition.</title>
        <authorList>
            <person name="Burns J.A."/>
            <person name="Paasch A."/>
            <person name="Narechania A."/>
            <person name="Kim E."/>
        </authorList>
    </citation>
    <scope>NUCLEOTIDE SEQUENCE [LARGE SCALE GENOMIC DNA]</scope>
    <source>
        <strain evidence="2 3">PLY_AMNH</strain>
    </source>
</reference>